<keyword evidence="4" id="KW-0067">ATP-binding</keyword>
<dbReference type="InterPro" id="IPR003593">
    <property type="entry name" value="AAA+_ATPase"/>
</dbReference>
<name>A0A0D6B5R6_RHOSU</name>
<dbReference type="PANTHER" id="PTHR24221">
    <property type="entry name" value="ATP-BINDING CASSETTE SUB-FAMILY B"/>
    <property type="match status" value="1"/>
</dbReference>
<dbReference type="PROSITE" id="PS50929">
    <property type="entry name" value="ABC_TM1F"/>
    <property type="match status" value="1"/>
</dbReference>
<evidence type="ECO:0000313" key="11">
    <source>
        <dbReference type="Proteomes" id="UP000064912"/>
    </source>
</evidence>
<dbReference type="InterPro" id="IPR036640">
    <property type="entry name" value="ABC1_TM_sf"/>
</dbReference>
<dbReference type="GO" id="GO:0034040">
    <property type="term" value="F:ATPase-coupled lipid transmembrane transporter activity"/>
    <property type="evidence" value="ECO:0007669"/>
    <property type="project" value="TreeGrafter"/>
</dbReference>
<dbReference type="GO" id="GO:0016887">
    <property type="term" value="F:ATP hydrolysis activity"/>
    <property type="evidence" value="ECO:0007669"/>
    <property type="project" value="InterPro"/>
</dbReference>
<proteinExistence type="predicted"/>
<feature type="transmembrane region" description="Helical" evidence="7">
    <location>
        <begin position="46"/>
        <end position="63"/>
    </location>
</feature>
<dbReference type="PANTHER" id="PTHR24221:SF654">
    <property type="entry name" value="ATP-BINDING CASSETTE SUB-FAMILY B MEMBER 6"/>
    <property type="match status" value="1"/>
</dbReference>
<keyword evidence="5 7" id="KW-1133">Transmembrane helix</keyword>
<dbReference type="Gene3D" id="3.40.50.300">
    <property type="entry name" value="P-loop containing nucleotide triphosphate hydrolases"/>
    <property type="match status" value="1"/>
</dbReference>
<evidence type="ECO:0000256" key="5">
    <source>
        <dbReference type="ARBA" id="ARBA00022989"/>
    </source>
</evidence>
<evidence type="ECO:0000256" key="6">
    <source>
        <dbReference type="ARBA" id="ARBA00023136"/>
    </source>
</evidence>
<evidence type="ECO:0000256" key="7">
    <source>
        <dbReference type="SAM" id="Phobius"/>
    </source>
</evidence>
<dbReference type="PROSITE" id="PS50893">
    <property type="entry name" value="ABC_TRANSPORTER_2"/>
    <property type="match status" value="1"/>
</dbReference>
<gene>
    <name evidence="10" type="ORF">NHU_03256</name>
</gene>
<dbReference type="InterPro" id="IPR003439">
    <property type="entry name" value="ABC_transporter-like_ATP-bd"/>
</dbReference>
<dbReference type="Proteomes" id="UP000064912">
    <property type="component" value="Chromosome"/>
</dbReference>
<keyword evidence="3" id="KW-0547">Nucleotide-binding</keyword>
<dbReference type="SUPFAM" id="SSF52540">
    <property type="entry name" value="P-loop containing nucleoside triphosphate hydrolases"/>
    <property type="match status" value="1"/>
</dbReference>
<feature type="transmembrane region" description="Helical" evidence="7">
    <location>
        <begin position="124"/>
        <end position="142"/>
    </location>
</feature>
<dbReference type="GO" id="GO:0140359">
    <property type="term" value="F:ABC-type transporter activity"/>
    <property type="evidence" value="ECO:0007669"/>
    <property type="project" value="InterPro"/>
</dbReference>
<dbReference type="SUPFAM" id="SSF90123">
    <property type="entry name" value="ABC transporter transmembrane region"/>
    <property type="match status" value="1"/>
</dbReference>
<dbReference type="InterPro" id="IPR027417">
    <property type="entry name" value="P-loop_NTPase"/>
</dbReference>
<dbReference type="Pfam" id="PF00005">
    <property type="entry name" value="ABC_tran"/>
    <property type="match status" value="1"/>
</dbReference>
<organism evidence="10 11">
    <name type="scientific">Rhodovulum sulfidophilum</name>
    <name type="common">Rhodobacter sulfidophilus</name>
    <dbReference type="NCBI Taxonomy" id="35806"/>
    <lineage>
        <taxon>Bacteria</taxon>
        <taxon>Pseudomonadati</taxon>
        <taxon>Pseudomonadota</taxon>
        <taxon>Alphaproteobacteria</taxon>
        <taxon>Rhodobacterales</taxon>
        <taxon>Paracoccaceae</taxon>
        <taxon>Rhodovulum</taxon>
    </lineage>
</organism>
<dbReference type="InterPro" id="IPR011527">
    <property type="entry name" value="ABC1_TM_dom"/>
</dbReference>
<feature type="domain" description="ABC transmembrane type-1" evidence="9">
    <location>
        <begin position="15"/>
        <end position="291"/>
    </location>
</feature>
<dbReference type="KEGG" id="rsu:NHU_03256"/>
<dbReference type="GO" id="GO:0005524">
    <property type="term" value="F:ATP binding"/>
    <property type="evidence" value="ECO:0007669"/>
    <property type="project" value="UniProtKB-KW"/>
</dbReference>
<reference evidence="10 11" key="1">
    <citation type="submission" date="2015-02" db="EMBL/GenBank/DDBJ databases">
        <title>Genome sequene of Rhodovulum sulfidophilum DSM 2351.</title>
        <authorList>
            <person name="Nagao N."/>
        </authorList>
    </citation>
    <scope>NUCLEOTIDE SEQUENCE [LARGE SCALE GENOMIC DNA]</scope>
    <source>
        <strain evidence="10 11">DSM 2351</strain>
    </source>
</reference>
<dbReference type="Pfam" id="PF00664">
    <property type="entry name" value="ABC_membrane"/>
    <property type="match status" value="1"/>
</dbReference>
<dbReference type="EMBL" id="AP014800">
    <property type="protein sequence ID" value="BAQ70396.1"/>
    <property type="molecule type" value="Genomic_DNA"/>
</dbReference>
<feature type="domain" description="ABC transporter" evidence="8">
    <location>
        <begin position="324"/>
        <end position="543"/>
    </location>
</feature>
<comment type="subcellular location">
    <subcellularLocation>
        <location evidence="1">Cell membrane</location>
        <topology evidence="1">Multi-pass membrane protein</topology>
    </subcellularLocation>
</comment>
<sequence length="543" mass="57784">MKINGVLPYVSIGSASLCINTLALTAPLFILQVYDRIIPNHSENTAALIGLGVLCALALETALKIARSKVLAPLAIDYEVRASCGAARHLFHADLAAFERVSPGAHMERLAAVAQRRFNGTGQTLLAICDFPFLFVFMWMIWVLGGPVIIAPALGAIALAVAAAPANRSAREALARALSLDDQRYDFLLSTLSSLPSLKVANLERPVLRRYESLQKRRLAAQGEAFTADQRLTDLSQLVVQLSIIGVIVLGSLLILQGRMSIGGLSASTLLAGRFLALIRNLILLASRLQTSSIGREQMDAIFKIPVRSASSGILDASQAPPRLSMRGVVFDDNDGKRVLDGVDLDLREGHTVGLVGDNGSGKSILLALAAGLYSPTSGGVLLGGHPLSDYTDQSLRRTISLVSQQETLFAGSILENISMFAPERVDAALKAAERTGLTELIKPLPKGFTTAVGDAASDGLPRGVVQRIALCRALALDPQVLLFDDANSAIDDQGDEKVAELFADIRERCAILFVSHRPSVLGSADAIVRLANGRISTVEGTF</sequence>
<dbReference type="Gene3D" id="1.20.1560.10">
    <property type="entry name" value="ABC transporter type 1, transmembrane domain"/>
    <property type="match status" value="1"/>
</dbReference>
<keyword evidence="6 7" id="KW-0472">Membrane</keyword>
<protein>
    <submittedName>
        <fullName evidence="10">ABC transporter family protein</fullName>
    </submittedName>
</protein>
<evidence type="ECO:0000313" key="10">
    <source>
        <dbReference type="EMBL" id="BAQ70396.1"/>
    </source>
</evidence>
<evidence type="ECO:0000259" key="9">
    <source>
        <dbReference type="PROSITE" id="PS50929"/>
    </source>
</evidence>
<evidence type="ECO:0000256" key="4">
    <source>
        <dbReference type="ARBA" id="ARBA00022840"/>
    </source>
</evidence>
<dbReference type="GO" id="GO:0005886">
    <property type="term" value="C:plasma membrane"/>
    <property type="evidence" value="ECO:0007669"/>
    <property type="project" value="UniProtKB-SubCell"/>
</dbReference>
<feature type="transmembrane region" description="Helical" evidence="7">
    <location>
        <begin position="148"/>
        <end position="166"/>
    </location>
</feature>
<accession>A0A0D6B5R6</accession>
<dbReference type="PATRIC" id="fig|35806.4.peg.3344"/>
<feature type="transmembrane region" description="Helical" evidence="7">
    <location>
        <begin position="238"/>
        <end position="256"/>
    </location>
</feature>
<keyword evidence="2 7" id="KW-0812">Transmembrane</keyword>
<dbReference type="InterPro" id="IPR039421">
    <property type="entry name" value="Type_1_exporter"/>
</dbReference>
<evidence type="ECO:0000256" key="2">
    <source>
        <dbReference type="ARBA" id="ARBA00022692"/>
    </source>
</evidence>
<evidence type="ECO:0000259" key="8">
    <source>
        <dbReference type="PROSITE" id="PS50893"/>
    </source>
</evidence>
<evidence type="ECO:0000256" key="1">
    <source>
        <dbReference type="ARBA" id="ARBA00004651"/>
    </source>
</evidence>
<dbReference type="AlphaFoldDB" id="A0A0D6B5R6"/>
<dbReference type="SMART" id="SM00382">
    <property type="entry name" value="AAA"/>
    <property type="match status" value="1"/>
</dbReference>
<evidence type="ECO:0000256" key="3">
    <source>
        <dbReference type="ARBA" id="ARBA00022741"/>
    </source>
</evidence>
<feature type="transmembrane region" description="Helical" evidence="7">
    <location>
        <begin position="12"/>
        <end position="34"/>
    </location>
</feature>